<name>A0ABT1EJN7_9FIRM</name>
<keyword evidence="2" id="KW-1185">Reference proteome</keyword>
<evidence type="ECO:0000313" key="2">
    <source>
        <dbReference type="Proteomes" id="UP001523565"/>
    </source>
</evidence>
<dbReference type="Proteomes" id="UP001523565">
    <property type="component" value="Unassembled WGS sequence"/>
</dbReference>
<protein>
    <submittedName>
        <fullName evidence="1">DUF6088 family protein</fullName>
    </submittedName>
</protein>
<organism evidence="1 2">
    <name type="scientific">Ohessyouella blattaphilus</name>
    <dbReference type="NCBI Taxonomy" id="2949333"/>
    <lineage>
        <taxon>Bacteria</taxon>
        <taxon>Bacillati</taxon>
        <taxon>Bacillota</taxon>
        <taxon>Clostridia</taxon>
        <taxon>Lachnospirales</taxon>
        <taxon>Lachnospiraceae</taxon>
        <taxon>Ohessyouella</taxon>
    </lineage>
</organism>
<reference evidence="1 2" key="1">
    <citation type="journal article" date="2022" name="Genome Biol. Evol.">
        <title>Host diet, physiology and behaviors set the stage for Lachnospiraceae cladogenesis.</title>
        <authorList>
            <person name="Vera-Ponce De Leon A."/>
            <person name="Schneider M."/>
            <person name="Jahnes B.C."/>
            <person name="Sadowski V."/>
            <person name="Camuy-Velez L.A."/>
            <person name="Duan J."/>
            <person name="Sabree Z.L."/>
        </authorList>
    </citation>
    <scope>NUCLEOTIDE SEQUENCE [LARGE SCALE GENOMIC DNA]</scope>
    <source>
        <strain evidence="1 2">PAL227</strain>
    </source>
</reference>
<dbReference type="RefSeq" id="WP_262069789.1">
    <property type="nucleotide sequence ID" value="NZ_JAMXOC010000019.1"/>
</dbReference>
<sequence>MELSYARKIEERIENVDDGTILKNADFIDIANQETIRRTLNRLVQAGRIRRVLNGLYEKPKYSKLLDEYVATDPNAVAHTLAKMYRWTIVPSGDTALNMLGLSTQVTSSWSYISDGPYRNFEWDNTKLEFKHRTNKEVSGLSYKTALIIQALKALGKDNITTEVINKIASKLTENEKQALLDEGITSTRWVYDVIRKICGE</sequence>
<gene>
    <name evidence="1" type="ORF">NK118_11680</name>
</gene>
<comment type="caution">
    <text evidence="1">The sequence shown here is derived from an EMBL/GenBank/DDBJ whole genome shotgun (WGS) entry which is preliminary data.</text>
</comment>
<dbReference type="InterPro" id="IPR045738">
    <property type="entry name" value="DUF6088"/>
</dbReference>
<proteinExistence type="predicted"/>
<accession>A0ABT1EJN7</accession>
<dbReference type="Pfam" id="PF19570">
    <property type="entry name" value="DUF6088"/>
    <property type="match status" value="1"/>
</dbReference>
<dbReference type="EMBL" id="JAMZFV010000019">
    <property type="protein sequence ID" value="MCP1110909.1"/>
    <property type="molecule type" value="Genomic_DNA"/>
</dbReference>
<evidence type="ECO:0000313" key="1">
    <source>
        <dbReference type="EMBL" id="MCP1110909.1"/>
    </source>
</evidence>